<organism evidence="5 6">
    <name type="scientific">Corynebacterium aquatimens</name>
    <dbReference type="NCBI Taxonomy" id="1190508"/>
    <lineage>
        <taxon>Bacteria</taxon>
        <taxon>Bacillati</taxon>
        <taxon>Actinomycetota</taxon>
        <taxon>Actinomycetes</taxon>
        <taxon>Mycobacteriales</taxon>
        <taxon>Corynebacteriaceae</taxon>
        <taxon>Corynebacterium</taxon>
    </lineage>
</organism>
<dbReference type="GO" id="GO:0007165">
    <property type="term" value="P:signal transduction"/>
    <property type="evidence" value="ECO:0007669"/>
    <property type="project" value="TreeGrafter"/>
</dbReference>
<protein>
    <submittedName>
        <fullName evidence="5">Fructose-1,6-bisphosphatase/inositol monophosphatase family enzyme</fullName>
    </submittedName>
</protein>
<evidence type="ECO:0000256" key="4">
    <source>
        <dbReference type="PIRSR" id="PIRSR600760-2"/>
    </source>
</evidence>
<sequence>MLYDDRSALLATFTRDHAHDTDAELAAALVETAGAMALRMRDEGLTTDQKTSISDVVTDADRAAEEFVAGALEALRPDDGLMGEEGANKASTSGRFWVIDPVDGTYNFASGSDYFCSAVALVDGEPDAVAATDEPNQVLVGAVHRPVLGTTWLASEGVATRNGQPLPQLEPTPLHAVALATYLHPRVMMKEELRDAWMRASSKSASVRMFGAGSVDLSIVAHGGIGGWLQHSVPAWDWLPGKALVEAVGGRAIKADAGGVTWSVAGNSQLVREVADALRATD</sequence>
<feature type="binding site" evidence="4">
    <location>
        <position position="237"/>
    </location>
    <ligand>
        <name>Mg(2+)</name>
        <dbReference type="ChEBI" id="CHEBI:18420"/>
        <label>1</label>
        <note>catalytic</note>
    </ligand>
</feature>
<dbReference type="GO" id="GO:0046872">
    <property type="term" value="F:metal ion binding"/>
    <property type="evidence" value="ECO:0007669"/>
    <property type="project" value="UniProtKB-KW"/>
</dbReference>
<keyword evidence="1 4" id="KW-0479">Metal-binding</keyword>
<dbReference type="PANTHER" id="PTHR20854:SF4">
    <property type="entry name" value="INOSITOL-1-MONOPHOSPHATASE-RELATED"/>
    <property type="match status" value="1"/>
</dbReference>
<dbReference type="InterPro" id="IPR000760">
    <property type="entry name" value="Inositol_monophosphatase-like"/>
</dbReference>
<dbReference type="GO" id="GO:0008934">
    <property type="term" value="F:inositol monophosphate 1-phosphatase activity"/>
    <property type="evidence" value="ECO:0007669"/>
    <property type="project" value="TreeGrafter"/>
</dbReference>
<proteinExistence type="predicted"/>
<dbReference type="Proteomes" id="UP000658613">
    <property type="component" value="Unassembled WGS sequence"/>
</dbReference>
<comment type="cofactor">
    <cofactor evidence="4">
        <name>Mg(2+)</name>
        <dbReference type="ChEBI" id="CHEBI:18420"/>
    </cofactor>
</comment>
<dbReference type="EMBL" id="JADOUE010000001">
    <property type="protein sequence ID" value="MBG6123244.1"/>
    <property type="molecule type" value="Genomic_DNA"/>
</dbReference>
<name>A0A931E1X0_9CORY</name>
<comment type="caution">
    <text evidence="5">The sequence shown here is derived from an EMBL/GenBank/DDBJ whole genome shotgun (WGS) entry which is preliminary data.</text>
</comment>
<evidence type="ECO:0000256" key="3">
    <source>
        <dbReference type="ARBA" id="ARBA00022842"/>
    </source>
</evidence>
<dbReference type="RefSeq" id="WP_196825483.1">
    <property type="nucleotide sequence ID" value="NZ_CP046980.1"/>
</dbReference>
<feature type="binding site" evidence="4">
    <location>
        <position position="84"/>
    </location>
    <ligand>
        <name>Mg(2+)</name>
        <dbReference type="ChEBI" id="CHEBI:18420"/>
        <label>1</label>
        <note>catalytic</note>
    </ligand>
</feature>
<evidence type="ECO:0000313" key="6">
    <source>
        <dbReference type="Proteomes" id="UP000658613"/>
    </source>
</evidence>
<evidence type="ECO:0000313" key="5">
    <source>
        <dbReference type="EMBL" id="MBG6123244.1"/>
    </source>
</evidence>
<dbReference type="Pfam" id="PF00459">
    <property type="entry name" value="Inositol_P"/>
    <property type="match status" value="1"/>
</dbReference>
<gene>
    <name evidence="5" type="ORF">IW254_002213</name>
</gene>
<evidence type="ECO:0000256" key="2">
    <source>
        <dbReference type="ARBA" id="ARBA00022801"/>
    </source>
</evidence>
<dbReference type="PROSITE" id="PS00629">
    <property type="entry name" value="IMP_1"/>
    <property type="match status" value="1"/>
</dbReference>
<dbReference type="Gene3D" id="3.40.190.80">
    <property type="match status" value="1"/>
</dbReference>
<evidence type="ECO:0000256" key="1">
    <source>
        <dbReference type="ARBA" id="ARBA00022723"/>
    </source>
</evidence>
<dbReference type="PANTHER" id="PTHR20854">
    <property type="entry name" value="INOSITOL MONOPHOSPHATASE"/>
    <property type="match status" value="1"/>
</dbReference>
<reference evidence="5" key="1">
    <citation type="submission" date="2020-11" db="EMBL/GenBank/DDBJ databases">
        <title>Sequencing the genomes of 1000 actinobacteria strains.</title>
        <authorList>
            <person name="Klenk H.-P."/>
        </authorList>
    </citation>
    <scope>NUCLEOTIDE SEQUENCE</scope>
    <source>
        <strain evidence="5">DSM 45632</strain>
    </source>
</reference>
<keyword evidence="6" id="KW-1185">Reference proteome</keyword>
<accession>A0A931E1X0</accession>
<keyword evidence="2" id="KW-0378">Hydrolase</keyword>
<keyword evidence="3 4" id="KW-0460">Magnesium</keyword>
<dbReference type="SUPFAM" id="SSF56655">
    <property type="entry name" value="Carbohydrate phosphatase"/>
    <property type="match status" value="1"/>
</dbReference>
<dbReference type="GO" id="GO:0006020">
    <property type="term" value="P:inositol metabolic process"/>
    <property type="evidence" value="ECO:0007669"/>
    <property type="project" value="TreeGrafter"/>
</dbReference>
<dbReference type="CDD" id="cd01637">
    <property type="entry name" value="IMPase_like"/>
    <property type="match status" value="1"/>
</dbReference>
<feature type="binding site" evidence="4">
    <location>
        <position position="103"/>
    </location>
    <ligand>
        <name>Mg(2+)</name>
        <dbReference type="ChEBI" id="CHEBI:18420"/>
        <label>1</label>
        <note>catalytic</note>
    </ligand>
</feature>
<dbReference type="AlphaFoldDB" id="A0A931E1X0"/>
<feature type="binding site" evidence="4">
    <location>
        <position position="100"/>
    </location>
    <ligand>
        <name>Mg(2+)</name>
        <dbReference type="ChEBI" id="CHEBI:18420"/>
        <label>1</label>
        <note>catalytic</note>
    </ligand>
</feature>
<dbReference type="PRINTS" id="PR00377">
    <property type="entry name" value="IMPHPHTASES"/>
</dbReference>
<dbReference type="Gene3D" id="3.30.540.10">
    <property type="entry name" value="Fructose-1,6-Bisphosphatase, subunit A, domain 1"/>
    <property type="match status" value="1"/>
</dbReference>
<dbReference type="InterPro" id="IPR020583">
    <property type="entry name" value="Inositol_monoP_metal-BS"/>
</dbReference>